<dbReference type="PROSITE" id="PS51273">
    <property type="entry name" value="GATASE_TYPE_1"/>
    <property type="match status" value="1"/>
</dbReference>
<evidence type="ECO:0000313" key="2">
    <source>
        <dbReference type="Proteomes" id="UP000625210"/>
    </source>
</evidence>
<comment type="caution">
    <text evidence="1">The sequence shown here is derived from an EMBL/GenBank/DDBJ whole genome shotgun (WGS) entry which is preliminary data.</text>
</comment>
<sequence length="232" mass="26079">MKRPLIGITVSLLEERFYRLHRDNSDSVFRAGGLAVMLPYSKTEMREIADRVDGLLLSGGGDIVPYWFNEEPLPGLGELTPERDQTEIQLVREMLDRDKPILAICRGCQILNIAAGGDMYQDLYSQRKNLLQHVQQAPRSHASHIVEVSSGSLLHRVTGMDRFRVNSFHHQAIRQPAKGFVISARSRDGVAEAVESEQHAFVLGVQWHPENMTATDPLAQKLFTSFVEACTQ</sequence>
<dbReference type="GO" id="GO:0006598">
    <property type="term" value="P:polyamine catabolic process"/>
    <property type="evidence" value="ECO:0007669"/>
    <property type="project" value="TreeGrafter"/>
</dbReference>
<gene>
    <name evidence="1" type="ORF">GCM10011571_26370</name>
</gene>
<dbReference type="GO" id="GO:0005829">
    <property type="term" value="C:cytosol"/>
    <property type="evidence" value="ECO:0007669"/>
    <property type="project" value="TreeGrafter"/>
</dbReference>
<dbReference type="Pfam" id="PF07722">
    <property type="entry name" value="Peptidase_C26"/>
    <property type="match status" value="1"/>
</dbReference>
<dbReference type="InterPro" id="IPR011697">
    <property type="entry name" value="Peptidase_C26"/>
</dbReference>
<dbReference type="GO" id="GO:0033969">
    <property type="term" value="F:gamma-glutamyl-gamma-aminobutyrate hydrolase activity"/>
    <property type="evidence" value="ECO:0007669"/>
    <property type="project" value="TreeGrafter"/>
</dbReference>
<reference evidence="1" key="2">
    <citation type="submission" date="2020-09" db="EMBL/GenBank/DDBJ databases">
        <authorList>
            <person name="Sun Q."/>
            <person name="Zhou Y."/>
        </authorList>
    </citation>
    <scope>NUCLEOTIDE SEQUENCE</scope>
    <source>
        <strain evidence="1">CGMCC 1.15179</strain>
    </source>
</reference>
<evidence type="ECO:0000313" key="1">
    <source>
        <dbReference type="EMBL" id="GGE23016.1"/>
    </source>
</evidence>
<keyword evidence="2" id="KW-1185">Reference proteome</keyword>
<dbReference type="RefSeq" id="WP_188648356.1">
    <property type="nucleotide sequence ID" value="NZ_BMHQ01000009.1"/>
</dbReference>
<proteinExistence type="predicted"/>
<dbReference type="FunFam" id="3.40.50.880:FF:000030">
    <property type="entry name" value="Gamma-glutamyl-gamma-aminobutyrate hydrolase PuuD"/>
    <property type="match status" value="1"/>
</dbReference>
<dbReference type="Gene3D" id="3.40.50.880">
    <property type="match status" value="1"/>
</dbReference>
<protein>
    <submittedName>
        <fullName evidence="1">Gamma-glutamyl-gamma-aminobutyrate hydrolase</fullName>
    </submittedName>
</protein>
<dbReference type="CDD" id="cd01745">
    <property type="entry name" value="GATase1_2"/>
    <property type="match status" value="1"/>
</dbReference>
<keyword evidence="1" id="KW-0378">Hydrolase</keyword>
<dbReference type="InterPro" id="IPR029062">
    <property type="entry name" value="Class_I_gatase-like"/>
</dbReference>
<dbReference type="AlphaFoldDB" id="A0A8J2VD63"/>
<dbReference type="PANTHER" id="PTHR43235">
    <property type="entry name" value="GLUTAMINE AMIDOTRANSFERASE PB2B2.05-RELATED"/>
    <property type="match status" value="1"/>
</dbReference>
<accession>A0A8J2VD63</accession>
<name>A0A8J2VD63_9BACL</name>
<reference evidence="1" key="1">
    <citation type="journal article" date="2014" name="Int. J. Syst. Evol. Microbiol.">
        <title>Complete genome sequence of Corynebacterium casei LMG S-19264T (=DSM 44701T), isolated from a smear-ripened cheese.</title>
        <authorList>
            <consortium name="US DOE Joint Genome Institute (JGI-PGF)"/>
            <person name="Walter F."/>
            <person name="Albersmeier A."/>
            <person name="Kalinowski J."/>
            <person name="Ruckert C."/>
        </authorList>
    </citation>
    <scope>NUCLEOTIDE SEQUENCE</scope>
    <source>
        <strain evidence="1">CGMCC 1.15179</strain>
    </source>
</reference>
<dbReference type="SUPFAM" id="SSF52317">
    <property type="entry name" value="Class I glutamine amidotransferase-like"/>
    <property type="match status" value="1"/>
</dbReference>
<dbReference type="PANTHER" id="PTHR43235:SF1">
    <property type="entry name" value="GLUTAMINE AMIDOTRANSFERASE PB2B2.05-RELATED"/>
    <property type="match status" value="1"/>
</dbReference>
<dbReference type="InterPro" id="IPR044668">
    <property type="entry name" value="PuuD-like"/>
</dbReference>
<dbReference type="EMBL" id="BMHQ01000009">
    <property type="protein sequence ID" value="GGE23016.1"/>
    <property type="molecule type" value="Genomic_DNA"/>
</dbReference>
<dbReference type="Proteomes" id="UP000625210">
    <property type="component" value="Unassembled WGS sequence"/>
</dbReference>
<organism evidence="1 2">
    <name type="scientific">Marinithermofilum abyssi</name>
    <dbReference type="NCBI Taxonomy" id="1571185"/>
    <lineage>
        <taxon>Bacteria</taxon>
        <taxon>Bacillati</taxon>
        <taxon>Bacillota</taxon>
        <taxon>Bacilli</taxon>
        <taxon>Bacillales</taxon>
        <taxon>Thermoactinomycetaceae</taxon>
        <taxon>Marinithermofilum</taxon>
    </lineage>
</organism>